<evidence type="ECO:0000256" key="1">
    <source>
        <dbReference type="SAM" id="MobiDB-lite"/>
    </source>
</evidence>
<comment type="caution">
    <text evidence="2">The sequence shown here is derived from an EMBL/GenBank/DDBJ whole genome shotgun (WGS) entry which is preliminary data.</text>
</comment>
<evidence type="ECO:0000313" key="3">
    <source>
        <dbReference type="Proteomes" id="UP000192772"/>
    </source>
</evidence>
<sequence length="83" mass="9040">MKKPLNPDKHRPGESEFGWGPGLVPPGKEMCSPRDGGMYAAMCPPTNPEDYGTQRFSYPGERASVDGVEETPYAVERGNRTGP</sequence>
<protein>
    <submittedName>
        <fullName evidence="2">Uncharacterized protein</fullName>
    </submittedName>
</protein>
<dbReference type="AlphaFoldDB" id="A0A1X0DAF7"/>
<accession>A0A1X0DAF7</accession>
<feature type="region of interest" description="Disordered" evidence="1">
    <location>
        <begin position="62"/>
        <end position="83"/>
    </location>
</feature>
<proteinExistence type="predicted"/>
<organism evidence="2 3">
    <name type="scientific">Mycolicibacterium elephantis</name>
    <dbReference type="NCBI Taxonomy" id="81858"/>
    <lineage>
        <taxon>Bacteria</taxon>
        <taxon>Bacillati</taxon>
        <taxon>Actinomycetota</taxon>
        <taxon>Actinomycetes</taxon>
        <taxon>Mycobacteriales</taxon>
        <taxon>Mycobacteriaceae</taxon>
        <taxon>Mycolicibacterium</taxon>
    </lineage>
</organism>
<dbReference type="STRING" id="81858.BST23_00560"/>
<name>A0A1X0DAF7_9MYCO</name>
<feature type="region of interest" description="Disordered" evidence="1">
    <location>
        <begin position="1"/>
        <end position="31"/>
    </location>
</feature>
<dbReference type="OrthoDB" id="4740521at2"/>
<gene>
    <name evidence="2" type="ORF">BST23_00560</name>
</gene>
<dbReference type="EMBL" id="MVHP01000001">
    <property type="protein sequence ID" value="ORA69189.1"/>
    <property type="molecule type" value="Genomic_DNA"/>
</dbReference>
<dbReference type="RefSeq" id="WP_083042220.1">
    <property type="nucleotide sequence ID" value="NZ_MVHP01000001.1"/>
</dbReference>
<reference evidence="2 3" key="1">
    <citation type="submission" date="2017-02" db="EMBL/GenBank/DDBJ databases">
        <title>The new phylogeny of genus Mycobacterium.</title>
        <authorList>
            <person name="Tortoli E."/>
            <person name="Trovato A."/>
            <person name="Cirillo D.M."/>
        </authorList>
    </citation>
    <scope>NUCLEOTIDE SEQUENCE [LARGE SCALE GENOMIC DNA]</scope>
    <source>
        <strain evidence="2 3">FI-09383</strain>
    </source>
</reference>
<feature type="compositionally biased region" description="Basic and acidic residues" evidence="1">
    <location>
        <begin position="1"/>
        <end position="14"/>
    </location>
</feature>
<evidence type="ECO:0000313" key="2">
    <source>
        <dbReference type="EMBL" id="ORA69189.1"/>
    </source>
</evidence>
<dbReference type="Proteomes" id="UP000192772">
    <property type="component" value="Unassembled WGS sequence"/>
</dbReference>